<dbReference type="PRINTS" id="PR02011">
    <property type="entry name" value="RCMTNCL1"/>
</dbReference>
<dbReference type="PROSITE" id="PS51686">
    <property type="entry name" value="SAM_MT_RSMB_NOP"/>
    <property type="match status" value="1"/>
</dbReference>
<feature type="compositionally biased region" description="Basic residues" evidence="11">
    <location>
        <begin position="1"/>
        <end position="18"/>
    </location>
</feature>
<feature type="region of interest" description="Disordered" evidence="11">
    <location>
        <begin position="254"/>
        <end position="286"/>
    </location>
</feature>
<dbReference type="Pfam" id="PF01189">
    <property type="entry name" value="Methyltr_RsmB-F"/>
    <property type="match status" value="1"/>
</dbReference>
<feature type="binding site" evidence="10">
    <location>
        <begin position="178"/>
        <end position="184"/>
    </location>
    <ligand>
        <name>S-adenosyl-L-methionine</name>
        <dbReference type="ChEBI" id="CHEBI:59789"/>
    </ligand>
</feature>
<feature type="region of interest" description="Disordered" evidence="11">
    <location>
        <begin position="486"/>
        <end position="521"/>
    </location>
</feature>
<comment type="subcellular location">
    <subcellularLocation>
        <location evidence="1">Nucleus</location>
    </subcellularLocation>
</comment>
<dbReference type="GO" id="GO:0000049">
    <property type="term" value="F:tRNA binding"/>
    <property type="evidence" value="ECO:0007669"/>
    <property type="project" value="UniProtKB-KW"/>
</dbReference>
<dbReference type="GO" id="GO:0005634">
    <property type="term" value="C:nucleus"/>
    <property type="evidence" value="ECO:0007669"/>
    <property type="project" value="UniProtKB-SubCell"/>
</dbReference>
<feature type="active site" description="Nucleophile" evidence="10">
    <location>
        <position position="355"/>
    </location>
</feature>
<evidence type="ECO:0000256" key="5">
    <source>
        <dbReference type="ARBA" id="ARBA00022679"/>
    </source>
</evidence>
<feature type="region of interest" description="Disordered" evidence="11">
    <location>
        <begin position="1"/>
        <end position="31"/>
    </location>
</feature>
<dbReference type="Pfam" id="PF25376">
    <property type="entry name" value="Pre-PUA_NSUN2"/>
    <property type="match status" value="1"/>
</dbReference>
<evidence type="ECO:0000256" key="8">
    <source>
        <dbReference type="ARBA" id="ARBA00022884"/>
    </source>
</evidence>
<dbReference type="InterPro" id="IPR001678">
    <property type="entry name" value="MeTrfase_RsmB-F_NOP2_dom"/>
</dbReference>
<evidence type="ECO:0000256" key="6">
    <source>
        <dbReference type="ARBA" id="ARBA00022691"/>
    </source>
</evidence>
<evidence type="ECO:0000259" key="12">
    <source>
        <dbReference type="PROSITE" id="PS51686"/>
    </source>
</evidence>
<keyword evidence="8 10" id="KW-0694">RNA-binding</keyword>
<dbReference type="PROSITE" id="PS01153">
    <property type="entry name" value="NOL1_NOP2_SUN"/>
    <property type="match status" value="1"/>
</dbReference>
<dbReference type="SUPFAM" id="SSF53335">
    <property type="entry name" value="S-adenosyl-L-methionine-dependent methyltransferases"/>
    <property type="match status" value="1"/>
</dbReference>
<dbReference type="InterPro" id="IPR018314">
    <property type="entry name" value="RsmB/NOL1/NOP2-like_CS"/>
</dbReference>
<dbReference type="InterPro" id="IPR023270">
    <property type="entry name" value="RCMT_NCL1"/>
</dbReference>
<dbReference type="PRINTS" id="PR02008">
    <property type="entry name" value="RCMTFAMILY"/>
</dbReference>
<keyword evidence="4 10" id="KW-0489">Methyltransferase</keyword>
<reference evidence="13 14" key="1">
    <citation type="submission" date="2014-04" db="EMBL/GenBank/DDBJ databases">
        <authorList>
            <consortium name="DOE Joint Genome Institute"/>
            <person name="Kuo A."/>
            <person name="Tarkka M."/>
            <person name="Buscot F."/>
            <person name="Kohler A."/>
            <person name="Nagy L.G."/>
            <person name="Floudas D."/>
            <person name="Copeland A."/>
            <person name="Barry K.W."/>
            <person name="Cichocki N."/>
            <person name="Veneault-Fourrey C."/>
            <person name="LaButti K."/>
            <person name="Lindquist E.A."/>
            <person name="Lipzen A."/>
            <person name="Lundell T."/>
            <person name="Morin E."/>
            <person name="Murat C."/>
            <person name="Sun H."/>
            <person name="Tunlid A."/>
            <person name="Henrissat B."/>
            <person name="Grigoriev I.V."/>
            <person name="Hibbett D.S."/>
            <person name="Martin F."/>
            <person name="Nordberg H.P."/>
            <person name="Cantor M.N."/>
            <person name="Hua S.X."/>
        </authorList>
    </citation>
    <scope>NUCLEOTIDE SEQUENCE [LARGE SCALE GENOMIC DNA]</scope>
    <source>
        <strain evidence="13 14">F 1598</strain>
    </source>
</reference>
<comment type="similarity">
    <text evidence="2 10">Belongs to the class I-like SAM-binding methyltransferase superfamily. RsmB/NOP family.</text>
</comment>
<feature type="binding site" evidence="10">
    <location>
        <position position="302"/>
    </location>
    <ligand>
        <name>S-adenosyl-L-methionine</name>
        <dbReference type="ChEBI" id="CHEBI:59789"/>
    </ligand>
</feature>
<dbReference type="GO" id="GO:0030488">
    <property type="term" value="P:tRNA methylation"/>
    <property type="evidence" value="ECO:0007669"/>
    <property type="project" value="UniProtKB-ARBA"/>
</dbReference>
<keyword evidence="9" id="KW-0539">Nucleus</keyword>
<proteinExistence type="inferred from homology"/>
<keyword evidence="7" id="KW-0819">tRNA processing</keyword>
<dbReference type="InterPro" id="IPR057285">
    <property type="entry name" value="Pre-PUA_NSUN2"/>
</dbReference>
<dbReference type="InterPro" id="IPR049560">
    <property type="entry name" value="MeTrfase_RsmB-F_NOP2_cat"/>
</dbReference>
<feature type="domain" description="SAM-dependent MTase RsmB/NOP-type" evidence="12">
    <location>
        <begin position="60"/>
        <end position="470"/>
    </location>
</feature>
<sequence>MPRTKKKGVGKPKHKGKGRGQDDDIRDPIDKSDMHNARFEAYYKAQRIIPEDHVEEWALFMDALKRGLPTTFRVAGSRMTAHTLNSTIGDTYVPLLSDATFEGERVPPPARIPWYPEGLAWQFNVSKKVLRKSPEFKKFHSFLVFETEVGNISRQEAVSMLPPLFMDVEPHHVVMDMCAAPGSKSAQLLESLHLTDTPTCTTTPPGLLIANDSDHKRCHLLVHQSARVGSPSLMVTNLDASIFPIIRVPATSASPSMPSTLGLNGETQKQKRARRKKDKVDQTFRDPQTRTEQLLFDRILCDVPCSGDGTIRKNLGIWKGWNAGDGNGLHGLQLRILQRAMKMLKEEGRIVYSTCSMNPVENEAVVAAALKSNPEYELVDVSSRLPALIRRPGLHTWKPSVDKAIDTSFVTYESFMDNLSDEKKGESKMLESHWPPAKKVTEELHLERCMRIYPHLQDTGGFFVAVLQRKVTNEVEVVDLTERKREAGTPVDEPEVKKPRLDVATEPAENVEPESSVATPSTPLIDEDVLMESKTEEPTMSTPPQAVAKGKGKGDSGFKENPYTYLASDDPILQSCITRLNLNADFPASNVLVRNPEGDAVRSLYLTNGIIKTIVEHNDYARLRIINCGTKVFTKQDGGRGMDASFRVLGEGLPVVLPYIRPETIMDCDIGILKTLLSVYYPLCGAFPEPFKTAIEAQEPGSHVVRFSPGEWDSATLTHELFLPIWKSNVSLTLMIDKKAKSALSLRLFGEDVTVGAREADMQKKAGAHIPATVTNDAAIPEADIEV</sequence>
<evidence type="ECO:0000256" key="10">
    <source>
        <dbReference type="PROSITE-ProRule" id="PRU01023"/>
    </source>
</evidence>
<dbReference type="PANTHER" id="PTHR22808">
    <property type="entry name" value="NCL1 YEAST -RELATED NOL1/NOP2/FMU SUN DOMAIN-CONTAINING"/>
    <property type="match status" value="1"/>
</dbReference>
<evidence type="ECO:0000256" key="1">
    <source>
        <dbReference type="ARBA" id="ARBA00004123"/>
    </source>
</evidence>
<dbReference type="InterPro" id="IPR029063">
    <property type="entry name" value="SAM-dependent_MTases_sf"/>
</dbReference>
<reference evidence="14" key="2">
    <citation type="submission" date="2015-01" db="EMBL/GenBank/DDBJ databases">
        <title>Evolutionary Origins and Diversification of the Mycorrhizal Mutualists.</title>
        <authorList>
            <consortium name="DOE Joint Genome Institute"/>
            <consortium name="Mycorrhizal Genomics Consortium"/>
            <person name="Kohler A."/>
            <person name="Kuo A."/>
            <person name="Nagy L.G."/>
            <person name="Floudas D."/>
            <person name="Copeland A."/>
            <person name="Barry K.W."/>
            <person name="Cichocki N."/>
            <person name="Veneault-Fourrey C."/>
            <person name="LaButti K."/>
            <person name="Lindquist E.A."/>
            <person name="Lipzen A."/>
            <person name="Lundell T."/>
            <person name="Morin E."/>
            <person name="Murat C."/>
            <person name="Riley R."/>
            <person name="Ohm R."/>
            <person name="Sun H."/>
            <person name="Tunlid A."/>
            <person name="Henrissat B."/>
            <person name="Grigoriev I.V."/>
            <person name="Hibbett D.S."/>
            <person name="Martin F."/>
        </authorList>
    </citation>
    <scope>NUCLEOTIDE SEQUENCE [LARGE SCALE GENOMIC DNA]</scope>
    <source>
        <strain evidence="14">F 1598</strain>
    </source>
</reference>
<evidence type="ECO:0000313" key="13">
    <source>
        <dbReference type="EMBL" id="KIM85838.1"/>
    </source>
</evidence>
<dbReference type="FunCoup" id="A0A0C3BHP0">
    <property type="interactions" value="972"/>
</dbReference>
<dbReference type="GO" id="GO:0016428">
    <property type="term" value="F:tRNA (cytidine-5-)-methyltransferase activity"/>
    <property type="evidence" value="ECO:0007669"/>
    <property type="project" value="InterPro"/>
</dbReference>
<evidence type="ECO:0000256" key="9">
    <source>
        <dbReference type="ARBA" id="ARBA00023242"/>
    </source>
</evidence>
<keyword evidence="14" id="KW-1185">Reference proteome</keyword>
<feature type="region of interest" description="Disordered" evidence="11">
    <location>
        <begin position="534"/>
        <end position="555"/>
    </location>
</feature>
<dbReference type="Proteomes" id="UP000054166">
    <property type="component" value="Unassembled WGS sequence"/>
</dbReference>
<organism evidence="13 14">
    <name type="scientific">Piloderma croceum (strain F 1598)</name>
    <dbReference type="NCBI Taxonomy" id="765440"/>
    <lineage>
        <taxon>Eukaryota</taxon>
        <taxon>Fungi</taxon>
        <taxon>Dikarya</taxon>
        <taxon>Basidiomycota</taxon>
        <taxon>Agaricomycotina</taxon>
        <taxon>Agaricomycetes</taxon>
        <taxon>Agaricomycetidae</taxon>
        <taxon>Atheliales</taxon>
        <taxon>Atheliaceae</taxon>
        <taxon>Piloderma</taxon>
    </lineage>
</organism>
<dbReference type="GO" id="GO:0005737">
    <property type="term" value="C:cytoplasm"/>
    <property type="evidence" value="ECO:0007669"/>
    <property type="project" value="TreeGrafter"/>
</dbReference>
<dbReference type="STRING" id="765440.A0A0C3BHP0"/>
<feature type="binding site" evidence="10">
    <location>
        <position position="239"/>
    </location>
    <ligand>
        <name>S-adenosyl-L-methionine</name>
        <dbReference type="ChEBI" id="CHEBI:59789"/>
    </ligand>
</feature>
<dbReference type="AlphaFoldDB" id="A0A0C3BHP0"/>
<evidence type="ECO:0000256" key="7">
    <source>
        <dbReference type="ARBA" id="ARBA00022694"/>
    </source>
</evidence>
<evidence type="ECO:0000256" key="4">
    <source>
        <dbReference type="ARBA" id="ARBA00022603"/>
    </source>
</evidence>
<keyword evidence="5 10" id="KW-0808">Transferase</keyword>
<dbReference type="InterPro" id="IPR057286">
    <property type="entry name" value="PUA_NSUN2"/>
</dbReference>
<gene>
    <name evidence="13" type="ORF">PILCRDRAFT_817079</name>
</gene>
<feature type="compositionally biased region" description="Basic and acidic residues" evidence="11">
    <location>
        <begin position="19"/>
        <end position="31"/>
    </location>
</feature>
<dbReference type="EMBL" id="KN832984">
    <property type="protein sequence ID" value="KIM85838.1"/>
    <property type="molecule type" value="Genomic_DNA"/>
</dbReference>
<feature type="binding site" evidence="10">
    <location>
        <position position="212"/>
    </location>
    <ligand>
        <name>S-adenosyl-L-methionine</name>
        <dbReference type="ChEBI" id="CHEBI:59789"/>
    </ligand>
</feature>
<evidence type="ECO:0000256" key="3">
    <source>
        <dbReference type="ARBA" id="ARBA00022555"/>
    </source>
</evidence>
<evidence type="ECO:0000313" key="14">
    <source>
        <dbReference type="Proteomes" id="UP000054166"/>
    </source>
</evidence>
<dbReference type="Pfam" id="PF25378">
    <property type="entry name" value="PUA_NSUN2"/>
    <property type="match status" value="1"/>
</dbReference>
<feature type="compositionally biased region" description="Basic and acidic residues" evidence="11">
    <location>
        <begin position="494"/>
        <end position="503"/>
    </location>
</feature>
<dbReference type="InParanoid" id="A0A0C3BHP0"/>
<accession>A0A0C3BHP0</accession>
<protein>
    <recommendedName>
        <fullName evidence="12">SAM-dependent MTase RsmB/NOP-type domain-containing protein</fullName>
    </recommendedName>
</protein>
<dbReference type="InterPro" id="IPR023267">
    <property type="entry name" value="RCMT"/>
</dbReference>
<dbReference type="PANTHER" id="PTHR22808:SF1">
    <property type="entry name" value="RNA CYTOSINE-C(5)-METHYLTRANSFERASE NSUN2-RELATED"/>
    <property type="match status" value="1"/>
</dbReference>
<keyword evidence="3" id="KW-0820">tRNA-binding</keyword>
<keyword evidence="6 10" id="KW-0949">S-adenosyl-L-methionine</keyword>
<evidence type="ECO:0000256" key="2">
    <source>
        <dbReference type="ARBA" id="ARBA00007494"/>
    </source>
</evidence>
<evidence type="ECO:0000256" key="11">
    <source>
        <dbReference type="SAM" id="MobiDB-lite"/>
    </source>
</evidence>
<dbReference type="OrthoDB" id="6093671at2759"/>
<dbReference type="Gene3D" id="3.40.50.150">
    <property type="entry name" value="Vaccinia Virus protein VP39"/>
    <property type="match status" value="1"/>
</dbReference>
<name>A0A0C3BHP0_PILCF</name>
<dbReference type="HOGENOM" id="CLU_005316_4_2_1"/>